<sequence length="377" mass="43012">MSGKKLSYEILLLRCIGCLFVAAVHAVIMTYRIHDPIPNELYRLALNSIRTICSVGTPIFIFITEFLIAKNYKEDLPKQFISKRLKVLIPPYIAMGIIGSLYKVQESGQPFTAYNLGMQSLKNIFLADYNGYFIVIIIQFILIHYLFHYKLKSWPAKIVLPASFLVNFVYLAFFNFVPPFGFSESTGNYIWYYLSWMPFFGWAFYFALGYYCGKHYDKFIETLNRRKWLILAAPLFFGAVLLGTKMLGIPKVNTSKTIWYLFFMPSVTFVIFYLSSKLKSVPNFVVSISDHSFGIYLTHAVIMRVFVLLYKPYFADAPAIVTFVLIYVTCVGLAMAVTNVLNKVPFGKYLVGPVRDNAKAVRKQQGLDAPSVATAAK</sequence>
<gene>
    <name evidence="9" type="ORF">PM3016_1774</name>
</gene>
<dbReference type="RefSeq" id="WP_014369213.1">
    <property type="nucleotide sequence ID" value="NC_016935.1"/>
</dbReference>
<keyword evidence="3" id="KW-1003">Cell membrane</keyword>
<keyword evidence="10" id="KW-1185">Reference proteome</keyword>
<keyword evidence="6 7" id="KW-0472">Membrane</keyword>
<feature type="transmembrane region" description="Helical" evidence="7">
    <location>
        <begin position="319"/>
        <end position="341"/>
    </location>
</feature>
<feature type="transmembrane region" description="Helical" evidence="7">
    <location>
        <begin position="189"/>
        <end position="208"/>
    </location>
</feature>
<dbReference type="KEGG" id="pmq:PM3016_1774"/>
<dbReference type="Pfam" id="PF01757">
    <property type="entry name" value="Acyl_transf_3"/>
    <property type="match status" value="1"/>
</dbReference>
<keyword evidence="4 7" id="KW-0812">Transmembrane</keyword>
<evidence type="ECO:0000256" key="3">
    <source>
        <dbReference type="ARBA" id="ARBA00022475"/>
    </source>
</evidence>
<keyword evidence="5 7" id="KW-1133">Transmembrane helix</keyword>
<dbReference type="GO" id="GO:0016413">
    <property type="term" value="F:O-acetyltransferase activity"/>
    <property type="evidence" value="ECO:0007669"/>
    <property type="project" value="TreeGrafter"/>
</dbReference>
<name>H6NEZ5_9BACL</name>
<dbReference type="STRING" id="1116391.PM3016_1774"/>
<evidence type="ECO:0000313" key="9">
    <source>
        <dbReference type="EMBL" id="AFC28686.1"/>
    </source>
</evidence>
<dbReference type="InterPro" id="IPR002656">
    <property type="entry name" value="Acyl_transf_3_dom"/>
</dbReference>
<feature type="transmembrane region" description="Helical" evidence="7">
    <location>
        <begin position="258"/>
        <end position="274"/>
    </location>
</feature>
<feature type="transmembrane region" description="Helical" evidence="7">
    <location>
        <begin position="87"/>
        <end position="104"/>
    </location>
</feature>
<comment type="subcellular location">
    <subcellularLocation>
        <location evidence="1">Cell membrane</location>
        <topology evidence="1">Multi-pass membrane protein</topology>
    </subcellularLocation>
</comment>
<accession>H6NEZ5</accession>
<feature type="domain" description="Acyltransferase 3" evidence="8">
    <location>
        <begin position="10"/>
        <end position="337"/>
    </location>
</feature>
<evidence type="ECO:0000256" key="7">
    <source>
        <dbReference type="SAM" id="Phobius"/>
    </source>
</evidence>
<feature type="transmembrane region" description="Helical" evidence="7">
    <location>
        <begin position="228"/>
        <end position="246"/>
    </location>
</feature>
<proteinExistence type="inferred from homology"/>
<feature type="transmembrane region" description="Helical" evidence="7">
    <location>
        <begin position="12"/>
        <end position="33"/>
    </location>
</feature>
<protein>
    <recommendedName>
        <fullName evidence="8">Acyltransferase 3 domain-containing protein</fullName>
    </recommendedName>
</protein>
<comment type="similarity">
    <text evidence="2">Belongs to the acyltransferase 3 family.</text>
</comment>
<dbReference type="GO" id="GO:0009246">
    <property type="term" value="P:enterobacterial common antigen biosynthetic process"/>
    <property type="evidence" value="ECO:0007669"/>
    <property type="project" value="TreeGrafter"/>
</dbReference>
<feature type="transmembrane region" description="Helical" evidence="7">
    <location>
        <begin position="124"/>
        <end position="146"/>
    </location>
</feature>
<reference evidence="9 10" key="1">
    <citation type="journal article" date="2012" name="J. Bacteriol.">
        <title>Complete Genome Sequence of Paenibacillus mucilaginosus 3016, a Bacterium Functional as Microbial Fertilizer.</title>
        <authorList>
            <person name="Ma M."/>
            <person name="Wang Z."/>
            <person name="Li L."/>
            <person name="Jiang X."/>
            <person name="Guan D."/>
            <person name="Cao F."/>
            <person name="Chen H."/>
            <person name="Wang X."/>
            <person name="Shen D."/>
            <person name="Du B."/>
            <person name="Li J."/>
        </authorList>
    </citation>
    <scope>NUCLEOTIDE SEQUENCE [LARGE SCALE GENOMIC DNA]</scope>
    <source>
        <strain evidence="9 10">3016</strain>
    </source>
</reference>
<dbReference type="PANTHER" id="PTHR40074">
    <property type="entry name" value="O-ACETYLTRANSFERASE WECH"/>
    <property type="match status" value="1"/>
</dbReference>
<dbReference type="EMBL" id="CP003235">
    <property type="protein sequence ID" value="AFC28686.1"/>
    <property type="molecule type" value="Genomic_DNA"/>
</dbReference>
<dbReference type="Proteomes" id="UP000007523">
    <property type="component" value="Chromosome"/>
</dbReference>
<evidence type="ECO:0000256" key="6">
    <source>
        <dbReference type="ARBA" id="ARBA00023136"/>
    </source>
</evidence>
<evidence type="ECO:0000256" key="5">
    <source>
        <dbReference type="ARBA" id="ARBA00022989"/>
    </source>
</evidence>
<dbReference type="AlphaFoldDB" id="H6NEZ5"/>
<dbReference type="PANTHER" id="PTHR40074:SF2">
    <property type="entry name" value="O-ACETYLTRANSFERASE WECH"/>
    <property type="match status" value="1"/>
</dbReference>
<feature type="transmembrane region" description="Helical" evidence="7">
    <location>
        <begin position="45"/>
        <end position="67"/>
    </location>
</feature>
<evidence type="ECO:0000259" key="8">
    <source>
        <dbReference type="Pfam" id="PF01757"/>
    </source>
</evidence>
<feature type="transmembrane region" description="Helical" evidence="7">
    <location>
        <begin position="158"/>
        <end position="177"/>
    </location>
</feature>
<evidence type="ECO:0000256" key="1">
    <source>
        <dbReference type="ARBA" id="ARBA00004651"/>
    </source>
</evidence>
<dbReference type="HOGENOM" id="CLU_064947_0_0_9"/>
<evidence type="ECO:0000256" key="2">
    <source>
        <dbReference type="ARBA" id="ARBA00007400"/>
    </source>
</evidence>
<evidence type="ECO:0000256" key="4">
    <source>
        <dbReference type="ARBA" id="ARBA00022692"/>
    </source>
</evidence>
<dbReference type="GO" id="GO:0005886">
    <property type="term" value="C:plasma membrane"/>
    <property type="evidence" value="ECO:0007669"/>
    <property type="project" value="UniProtKB-SubCell"/>
</dbReference>
<organism evidence="9 10">
    <name type="scientific">Paenibacillus mucilaginosus 3016</name>
    <dbReference type="NCBI Taxonomy" id="1116391"/>
    <lineage>
        <taxon>Bacteria</taxon>
        <taxon>Bacillati</taxon>
        <taxon>Bacillota</taxon>
        <taxon>Bacilli</taxon>
        <taxon>Bacillales</taxon>
        <taxon>Paenibacillaceae</taxon>
        <taxon>Paenibacillus</taxon>
    </lineage>
</organism>
<evidence type="ECO:0000313" key="10">
    <source>
        <dbReference type="Proteomes" id="UP000007523"/>
    </source>
</evidence>